<reference evidence="11 12" key="1">
    <citation type="submission" date="2020-07" db="EMBL/GenBank/DDBJ databases">
        <title>Halophilic bacteria isolated from french cheeses.</title>
        <authorList>
            <person name="Kothe C.I."/>
            <person name="Farah-Kraiem B."/>
            <person name="Renault P."/>
            <person name="Dridi B."/>
        </authorList>
    </citation>
    <scope>NUCLEOTIDE SEQUENCE [LARGE SCALE GENOMIC DNA]</scope>
    <source>
        <strain evidence="11 12">FME1</strain>
    </source>
</reference>
<gene>
    <name evidence="11" type="ORF">EI168_17470</name>
</gene>
<keyword evidence="12" id="KW-1185">Reference proteome</keyword>
<evidence type="ECO:0000313" key="12">
    <source>
        <dbReference type="Proteomes" id="UP001645039"/>
    </source>
</evidence>
<evidence type="ECO:0000256" key="7">
    <source>
        <dbReference type="ARBA" id="ARBA00023136"/>
    </source>
</evidence>
<keyword evidence="2 9" id="KW-0813">Transport</keyword>
<feature type="domain" description="Tripartite ATP-independent periplasmic transporters DctQ component" evidence="10">
    <location>
        <begin position="30"/>
        <end position="160"/>
    </location>
</feature>
<comment type="similarity">
    <text evidence="8 9">Belongs to the TRAP transporter small permease family.</text>
</comment>
<dbReference type="Proteomes" id="UP001645039">
    <property type="component" value="Unassembled WGS sequence"/>
</dbReference>
<dbReference type="EMBL" id="RRZD01000031">
    <property type="protein sequence ID" value="MBE0401871.1"/>
    <property type="molecule type" value="Genomic_DNA"/>
</dbReference>
<proteinExistence type="inferred from homology"/>
<keyword evidence="4 9" id="KW-0997">Cell inner membrane</keyword>
<comment type="subcellular location">
    <subcellularLocation>
        <location evidence="1 9">Cell inner membrane</location>
        <topology evidence="1 9">Multi-pass membrane protein</topology>
    </subcellularLocation>
</comment>
<comment type="caution">
    <text evidence="11">The sequence shown here is derived from an EMBL/GenBank/DDBJ whole genome shotgun (WGS) entry which is preliminary data.</text>
</comment>
<dbReference type="Pfam" id="PF04290">
    <property type="entry name" value="DctQ"/>
    <property type="match status" value="1"/>
</dbReference>
<evidence type="ECO:0000256" key="4">
    <source>
        <dbReference type="ARBA" id="ARBA00022519"/>
    </source>
</evidence>
<evidence type="ECO:0000256" key="9">
    <source>
        <dbReference type="RuleBase" id="RU369079"/>
    </source>
</evidence>
<keyword evidence="5 9" id="KW-0812">Transmembrane</keyword>
<evidence type="ECO:0000256" key="8">
    <source>
        <dbReference type="ARBA" id="ARBA00038436"/>
    </source>
</evidence>
<evidence type="ECO:0000256" key="2">
    <source>
        <dbReference type="ARBA" id="ARBA00022448"/>
    </source>
</evidence>
<feature type="transmembrane region" description="Helical" evidence="9">
    <location>
        <begin position="136"/>
        <end position="158"/>
    </location>
</feature>
<accession>A0ABR9F797</accession>
<feature type="transmembrane region" description="Helical" evidence="9">
    <location>
        <begin position="97"/>
        <end position="116"/>
    </location>
</feature>
<evidence type="ECO:0000256" key="1">
    <source>
        <dbReference type="ARBA" id="ARBA00004429"/>
    </source>
</evidence>
<evidence type="ECO:0000313" key="11">
    <source>
        <dbReference type="EMBL" id="MBE0401871.1"/>
    </source>
</evidence>
<dbReference type="RefSeq" id="WP_192536308.1">
    <property type="nucleotide sequence ID" value="NZ_CP189764.1"/>
</dbReference>
<organism evidence="11 12">
    <name type="scientific">Halomonas casei</name>
    <dbReference type="NCBI Taxonomy" id="2742613"/>
    <lineage>
        <taxon>Bacteria</taxon>
        <taxon>Pseudomonadati</taxon>
        <taxon>Pseudomonadota</taxon>
        <taxon>Gammaproteobacteria</taxon>
        <taxon>Oceanospirillales</taxon>
        <taxon>Halomonadaceae</taxon>
        <taxon>Halomonas</taxon>
    </lineage>
</organism>
<dbReference type="InterPro" id="IPR007387">
    <property type="entry name" value="TRAP_DctQ"/>
</dbReference>
<evidence type="ECO:0000256" key="3">
    <source>
        <dbReference type="ARBA" id="ARBA00022475"/>
    </source>
</evidence>
<evidence type="ECO:0000259" key="10">
    <source>
        <dbReference type="Pfam" id="PF04290"/>
    </source>
</evidence>
<keyword evidence="3" id="KW-1003">Cell membrane</keyword>
<keyword evidence="6 9" id="KW-1133">Transmembrane helix</keyword>
<feature type="transmembrane region" description="Helical" evidence="9">
    <location>
        <begin position="46"/>
        <end position="71"/>
    </location>
</feature>
<keyword evidence="7 9" id="KW-0472">Membrane</keyword>
<comment type="subunit">
    <text evidence="9">The complex comprises the extracytoplasmic solute receptor protein and the two transmembrane proteins.</text>
</comment>
<evidence type="ECO:0000256" key="6">
    <source>
        <dbReference type="ARBA" id="ARBA00022989"/>
    </source>
</evidence>
<name>A0ABR9F797_9GAMM</name>
<dbReference type="PANTHER" id="PTHR35011">
    <property type="entry name" value="2,3-DIKETO-L-GULONATE TRAP TRANSPORTER SMALL PERMEASE PROTEIN YIAM"/>
    <property type="match status" value="1"/>
</dbReference>
<comment type="function">
    <text evidence="9">Part of the tripartite ATP-independent periplasmic (TRAP) transport system.</text>
</comment>
<sequence>MLKVSRFLCRLWCAKVALQRFLVVMSGLAITLLIFIQVVSRYVFSMAIFGIEEIACYIAVWLYFLGAAIGAEQRGHMSASLVSLVWRGELAQRVIKLLVGALSVVISGWMTVWAYGLAKWSLQFNMMSTEINVPVGYAQMAIPVGLALMTLYFFFELIETIVLWTRSRGTHA</sequence>
<dbReference type="InterPro" id="IPR055348">
    <property type="entry name" value="DctQ"/>
</dbReference>
<dbReference type="PANTHER" id="PTHR35011:SF2">
    <property type="entry name" value="2,3-DIKETO-L-GULONATE TRAP TRANSPORTER SMALL PERMEASE PROTEIN YIAM"/>
    <property type="match status" value="1"/>
</dbReference>
<protein>
    <recommendedName>
        <fullName evidence="9">TRAP transporter small permease protein</fullName>
    </recommendedName>
</protein>
<feature type="transmembrane region" description="Helical" evidence="9">
    <location>
        <begin position="21"/>
        <end position="40"/>
    </location>
</feature>
<evidence type="ECO:0000256" key="5">
    <source>
        <dbReference type="ARBA" id="ARBA00022692"/>
    </source>
</evidence>